<comment type="similarity">
    <text evidence="2">Belongs to the insulin family.</text>
</comment>
<accession>A0A8C0X4T5</accession>
<dbReference type="InterPro" id="IPR022353">
    <property type="entry name" value="Insulin_CS"/>
</dbReference>
<dbReference type="GO" id="GO:0007193">
    <property type="term" value="P:adenylate cyclase-inhibiting G protein-coupled receptor signaling pathway"/>
    <property type="evidence" value="ECO:0007669"/>
    <property type="project" value="TreeGrafter"/>
</dbReference>
<feature type="signal peptide" evidence="13">
    <location>
        <begin position="1"/>
        <end position="23"/>
    </location>
</feature>
<evidence type="ECO:0000256" key="4">
    <source>
        <dbReference type="ARBA" id="ARBA00014427"/>
    </source>
</evidence>
<dbReference type="GO" id="GO:0005615">
    <property type="term" value="C:extracellular space"/>
    <property type="evidence" value="ECO:0007669"/>
    <property type="project" value="TreeGrafter"/>
</dbReference>
<evidence type="ECO:0000256" key="9">
    <source>
        <dbReference type="ARBA" id="ARBA00025288"/>
    </source>
</evidence>
<organism evidence="15">
    <name type="scientific">Castor canadensis</name>
    <name type="common">American beaver</name>
    <dbReference type="NCBI Taxonomy" id="51338"/>
    <lineage>
        <taxon>Eukaryota</taxon>
        <taxon>Metazoa</taxon>
        <taxon>Chordata</taxon>
        <taxon>Craniata</taxon>
        <taxon>Vertebrata</taxon>
        <taxon>Euteleostomi</taxon>
        <taxon>Mammalia</taxon>
        <taxon>Eutheria</taxon>
        <taxon>Euarchontoglires</taxon>
        <taxon>Glires</taxon>
        <taxon>Rodentia</taxon>
        <taxon>Castorimorpha</taxon>
        <taxon>Castoridae</taxon>
        <taxon>Castor</taxon>
    </lineage>
</organism>
<comment type="function">
    <text evidence="9">Seems to play a role in testicular function. May be a trophic hormone with a role in testicular descent in fetal life. Is a ligand for LGR8 receptor.</text>
</comment>
<evidence type="ECO:0000256" key="3">
    <source>
        <dbReference type="ARBA" id="ARBA00011207"/>
    </source>
</evidence>
<dbReference type="PANTHER" id="PTHR10423:SF3">
    <property type="entry name" value="INSULIN-LIKE 3"/>
    <property type="match status" value="1"/>
</dbReference>
<dbReference type="Gene3D" id="1.10.100.10">
    <property type="entry name" value="Insulin-like"/>
    <property type="match status" value="1"/>
</dbReference>
<dbReference type="InterPro" id="IPR036438">
    <property type="entry name" value="Insulin-like_sf"/>
</dbReference>
<protein>
    <recommendedName>
        <fullName evidence="4">Insulin-like 3</fullName>
    </recommendedName>
    <alternativeName>
        <fullName evidence="11">Leydig insulin-like peptide</fullName>
    </alternativeName>
    <alternativeName>
        <fullName evidence="10">Relaxin-like factor</fullName>
    </alternativeName>
</protein>
<evidence type="ECO:0000313" key="15">
    <source>
        <dbReference type="Ensembl" id="ENSCCNP00000022422.1"/>
    </source>
</evidence>
<dbReference type="SUPFAM" id="SSF56994">
    <property type="entry name" value="Insulin-like"/>
    <property type="match status" value="1"/>
</dbReference>
<comment type="subcellular location">
    <subcellularLocation>
        <location evidence="1">Secreted</location>
    </subcellularLocation>
</comment>
<dbReference type="AlphaFoldDB" id="A0A8C0X4T5"/>
<keyword evidence="7 13" id="KW-0732">Signal</keyword>
<evidence type="ECO:0000256" key="8">
    <source>
        <dbReference type="ARBA" id="ARBA00023157"/>
    </source>
</evidence>
<feature type="region of interest" description="Disordered" evidence="12">
    <location>
        <begin position="49"/>
        <end position="105"/>
    </location>
</feature>
<feature type="chain" id="PRO_5034028588" description="Insulin-like 3" evidence="13">
    <location>
        <begin position="24"/>
        <end position="131"/>
    </location>
</feature>
<name>A0A8C0X4T5_CASCN</name>
<evidence type="ECO:0000259" key="14">
    <source>
        <dbReference type="SMART" id="SM00078"/>
    </source>
</evidence>
<dbReference type="GO" id="GO:0005179">
    <property type="term" value="F:hormone activity"/>
    <property type="evidence" value="ECO:0007669"/>
    <property type="project" value="InterPro"/>
</dbReference>
<dbReference type="GO" id="GO:0001664">
    <property type="term" value="F:G protein-coupled receptor binding"/>
    <property type="evidence" value="ECO:0007669"/>
    <property type="project" value="TreeGrafter"/>
</dbReference>
<evidence type="ECO:0000256" key="12">
    <source>
        <dbReference type="SAM" id="MobiDB-lite"/>
    </source>
</evidence>
<dbReference type="SMART" id="SM00078">
    <property type="entry name" value="IlGF"/>
    <property type="match status" value="1"/>
</dbReference>
<dbReference type="InterPro" id="IPR016179">
    <property type="entry name" value="Insulin-like"/>
</dbReference>
<keyword evidence="8" id="KW-1015">Disulfide bond</keyword>
<reference evidence="15" key="1">
    <citation type="submission" date="2023-09" db="UniProtKB">
        <authorList>
            <consortium name="Ensembl"/>
        </authorList>
    </citation>
    <scope>IDENTIFICATION</scope>
</reference>
<evidence type="ECO:0000256" key="6">
    <source>
        <dbReference type="ARBA" id="ARBA00022685"/>
    </source>
</evidence>
<sequence length="131" mass="13914">MDPGWTLLLLLLASIAVSPPGLAVATGTREKLCGHHFLRALVRACGGPRWAPESGHGHRDSRDHRRDLWLEGRPPLGQVAEDGHLALGPGPQPGPQSPHGHRHRRAAVANPAHGCCLVGCTQSDLLGLCPH</sequence>
<feature type="domain" description="Insulin-like" evidence="14">
    <location>
        <begin position="30"/>
        <end position="129"/>
    </location>
</feature>
<comment type="subunit">
    <text evidence="3">Heterodimer of a B chain and an A chain linked by two disulfide bonds.</text>
</comment>
<dbReference type="PANTHER" id="PTHR10423">
    <property type="entry name" value="INSULIN-LIKE 3"/>
    <property type="match status" value="1"/>
</dbReference>
<evidence type="ECO:0000256" key="7">
    <source>
        <dbReference type="ARBA" id="ARBA00022729"/>
    </source>
</evidence>
<keyword evidence="6" id="KW-0165">Cleavage on pair of basic residues</keyword>
<keyword evidence="5" id="KW-0964">Secreted</keyword>
<evidence type="ECO:0000256" key="1">
    <source>
        <dbReference type="ARBA" id="ARBA00004613"/>
    </source>
</evidence>
<dbReference type="PROSITE" id="PS00262">
    <property type="entry name" value="INSULIN"/>
    <property type="match status" value="1"/>
</dbReference>
<dbReference type="InterPro" id="IPR043387">
    <property type="entry name" value="INSL3/INSL4"/>
</dbReference>
<dbReference type="CDD" id="cd04365">
    <property type="entry name" value="IlGF_relaxin_like"/>
    <property type="match status" value="1"/>
</dbReference>
<evidence type="ECO:0000256" key="2">
    <source>
        <dbReference type="ARBA" id="ARBA00009034"/>
    </source>
</evidence>
<evidence type="ECO:0000256" key="11">
    <source>
        <dbReference type="ARBA" id="ARBA00032881"/>
    </source>
</evidence>
<evidence type="ECO:0000256" key="5">
    <source>
        <dbReference type="ARBA" id="ARBA00022525"/>
    </source>
</evidence>
<proteinExistence type="inferred from homology"/>
<evidence type="ECO:0000256" key="10">
    <source>
        <dbReference type="ARBA" id="ARBA00032209"/>
    </source>
</evidence>
<evidence type="ECO:0000256" key="13">
    <source>
        <dbReference type="SAM" id="SignalP"/>
    </source>
</evidence>
<feature type="compositionally biased region" description="Basic and acidic residues" evidence="12">
    <location>
        <begin position="55"/>
        <end position="70"/>
    </location>
</feature>
<gene>
    <name evidence="15" type="primary">Insl3</name>
</gene>
<dbReference type="Ensembl" id="ENSCCNT00000028716.1">
    <property type="protein sequence ID" value="ENSCCNP00000022422.1"/>
    <property type="gene ID" value="ENSCCNG00000022060.1"/>
</dbReference>